<feature type="transmembrane region" description="Helical" evidence="3">
    <location>
        <begin position="137"/>
        <end position="161"/>
    </location>
</feature>
<evidence type="ECO:0000256" key="1">
    <source>
        <dbReference type="SAM" id="Coils"/>
    </source>
</evidence>
<reference evidence="4 5" key="1">
    <citation type="journal article" date="2018" name="Evol. Lett.">
        <title>Horizontal gene cluster transfer increased hallucinogenic mushroom diversity.</title>
        <authorList>
            <person name="Reynolds H.T."/>
            <person name="Vijayakumar V."/>
            <person name="Gluck-Thaler E."/>
            <person name="Korotkin H.B."/>
            <person name="Matheny P.B."/>
            <person name="Slot J.C."/>
        </authorList>
    </citation>
    <scope>NUCLEOTIDE SEQUENCE [LARGE SCALE GENOMIC DNA]</scope>
    <source>
        <strain evidence="4 5">2629</strain>
    </source>
</reference>
<protein>
    <submittedName>
        <fullName evidence="4">Uncharacterized protein</fullName>
    </submittedName>
</protein>
<keyword evidence="3" id="KW-0812">Transmembrane</keyword>
<organism evidence="4 5">
    <name type="scientific">Panaeolus cyanescens</name>
    <dbReference type="NCBI Taxonomy" id="181874"/>
    <lineage>
        <taxon>Eukaryota</taxon>
        <taxon>Fungi</taxon>
        <taxon>Dikarya</taxon>
        <taxon>Basidiomycota</taxon>
        <taxon>Agaricomycotina</taxon>
        <taxon>Agaricomycetes</taxon>
        <taxon>Agaricomycetidae</taxon>
        <taxon>Agaricales</taxon>
        <taxon>Agaricineae</taxon>
        <taxon>Galeropsidaceae</taxon>
        <taxon>Panaeolus</taxon>
    </lineage>
</organism>
<comment type="caution">
    <text evidence="4">The sequence shown here is derived from an EMBL/GenBank/DDBJ whole genome shotgun (WGS) entry which is preliminary data.</text>
</comment>
<dbReference type="OrthoDB" id="3028300at2759"/>
<evidence type="ECO:0000313" key="4">
    <source>
        <dbReference type="EMBL" id="PPQ64362.1"/>
    </source>
</evidence>
<keyword evidence="5" id="KW-1185">Reference proteome</keyword>
<keyword evidence="1" id="KW-0175">Coiled coil</keyword>
<feature type="transmembrane region" description="Helical" evidence="3">
    <location>
        <begin position="12"/>
        <end position="39"/>
    </location>
</feature>
<feature type="transmembrane region" description="Helical" evidence="3">
    <location>
        <begin position="763"/>
        <end position="782"/>
    </location>
</feature>
<name>A0A409VBK3_9AGAR</name>
<sequence>MSSQPLLTNADFYFPVGVFFEAFFFGIYTVLFIVALWIWQKRRSRATVRGFSGVFYLIVTILMWIVAGLHLGLSMERYLRIFILELRVGGPSTSESLQDGTVWDMKMHLALTTVMTWLGDILVLYRTFIVWNRNFWIISLPVLIQIAYLFVNTIATCLVTHPTLASPSTTYKWYLPVFPLVFAQNTITTGLLTYKVWSQHRSSSANGVINAGGSLSLGHLAKIIIETVMLYPLELFIIIVLGIIQHPAKRMVILWLSPTIGIAFVLLSVRVHFGVSFKTNGARSTTASSFPNLFRDSVSDGGIELERPVPGHSIDRIDLEFKTGDDKLTLHHSDTEAEDRDPFPTASFSRKNSAEGLEFKPTGLAPPLHHSVRDAEDARAELARFRQELEGEQRAREVASLDAQRAVEHSLLQVMFYGYSAPPTATRNANDEGKSESLGLNEEIDDFEAVVAQLRGSIQEQKVWDDSGRDEQLAIIAALRVDKREQIREFMKQISAVEDRQAVLLGKAKLLVLVTFFLGSFKLLTFSFRCFEGWGIYSANHVSMASPPLSKEGYPSIIAPTVAVDFLEYTRSALTPSRVALRTQEYLAIESLVAPVCRKIYLDFTEIDKLMEEKKRAEQQANTLTLTVSSRDEEISNAMAVLKIRLSDVKGLDAIVKSKDKQLGELIGEQLAEFRALLQAPVGSAEHNDNQSLGERLKVFVAALRELELSIYQKKTQEDAGLSEQACAIAALRADKREHIQHFMKRVNALEDRQTRLFQRFKLGMIGAFILGCLLVLGFQYLEKLWSDSTLDAHLFTFQLENGTEVSTVLCATIKSTEGKESHIPLERFKLKLDSRSQ</sequence>
<gene>
    <name evidence="4" type="ORF">CVT24_008431</name>
</gene>
<dbReference type="Proteomes" id="UP000284842">
    <property type="component" value="Unassembled WGS sequence"/>
</dbReference>
<dbReference type="EMBL" id="NHTK01006087">
    <property type="protein sequence ID" value="PPQ64362.1"/>
    <property type="molecule type" value="Genomic_DNA"/>
</dbReference>
<keyword evidence="3" id="KW-0472">Membrane</keyword>
<feature type="coiled-coil region" evidence="1">
    <location>
        <begin position="368"/>
        <end position="395"/>
    </location>
</feature>
<feature type="transmembrane region" description="Helical" evidence="3">
    <location>
        <begin position="228"/>
        <end position="246"/>
    </location>
</feature>
<evidence type="ECO:0000256" key="2">
    <source>
        <dbReference type="SAM" id="MobiDB-lite"/>
    </source>
</evidence>
<evidence type="ECO:0000313" key="5">
    <source>
        <dbReference type="Proteomes" id="UP000284842"/>
    </source>
</evidence>
<feature type="transmembrane region" description="Helical" evidence="3">
    <location>
        <begin position="51"/>
        <end position="73"/>
    </location>
</feature>
<feature type="transmembrane region" description="Helical" evidence="3">
    <location>
        <begin position="107"/>
        <end position="125"/>
    </location>
</feature>
<proteinExistence type="predicted"/>
<accession>A0A409VBK3</accession>
<feature type="transmembrane region" description="Helical" evidence="3">
    <location>
        <begin position="252"/>
        <end position="273"/>
    </location>
</feature>
<feature type="region of interest" description="Disordered" evidence="2">
    <location>
        <begin position="330"/>
        <end position="352"/>
    </location>
</feature>
<dbReference type="AlphaFoldDB" id="A0A409VBK3"/>
<dbReference type="InParanoid" id="A0A409VBK3"/>
<keyword evidence="3" id="KW-1133">Transmembrane helix</keyword>
<evidence type="ECO:0000256" key="3">
    <source>
        <dbReference type="SAM" id="Phobius"/>
    </source>
</evidence>